<comment type="caution">
    <text evidence="12">The sequence shown here is derived from an EMBL/GenBank/DDBJ whole genome shotgun (WGS) entry which is preliminary data.</text>
</comment>
<comment type="catalytic activity">
    <reaction evidence="8">
        <text>L-seryl-[protein] + ATP = O-phospho-L-seryl-[protein] + ADP + H(+)</text>
        <dbReference type="Rhea" id="RHEA:17989"/>
        <dbReference type="Rhea" id="RHEA-COMP:9863"/>
        <dbReference type="Rhea" id="RHEA-COMP:11604"/>
        <dbReference type="ChEBI" id="CHEBI:15378"/>
        <dbReference type="ChEBI" id="CHEBI:29999"/>
        <dbReference type="ChEBI" id="CHEBI:30616"/>
        <dbReference type="ChEBI" id="CHEBI:83421"/>
        <dbReference type="ChEBI" id="CHEBI:456216"/>
        <dbReference type="EC" id="2.7.11.1"/>
    </reaction>
</comment>
<feature type="region of interest" description="Disordered" evidence="10">
    <location>
        <begin position="630"/>
        <end position="668"/>
    </location>
</feature>
<feature type="compositionally biased region" description="Basic and acidic residues" evidence="10">
    <location>
        <begin position="178"/>
        <end position="190"/>
    </location>
</feature>
<feature type="compositionally biased region" description="Basic residues" evidence="10">
    <location>
        <begin position="330"/>
        <end position="340"/>
    </location>
</feature>
<feature type="compositionally biased region" description="Polar residues" evidence="10">
    <location>
        <begin position="292"/>
        <end position="305"/>
    </location>
</feature>
<dbReference type="EC" id="2.7.11.1" evidence="1"/>
<evidence type="ECO:0000313" key="13">
    <source>
        <dbReference type="Proteomes" id="UP001338125"/>
    </source>
</evidence>
<evidence type="ECO:0000313" key="12">
    <source>
        <dbReference type="EMBL" id="KAK5998703.1"/>
    </source>
</evidence>
<keyword evidence="3" id="KW-0808">Transferase</keyword>
<gene>
    <name evidence="12" type="ORF">PT974_01085</name>
</gene>
<evidence type="ECO:0000259" key="11">
    <source>
        <dbReference type="PROSITE" id="PS50011"/>
    </source>
</evidence>
<name>A0ABR0T2Q9_9HYPO</name>
<dbReference type="GO" id="GO:0016301">
    <property type="term" value="F:kinase activity"/>
    <property type="evidence" value="ECO:0007669"/>
    <property type="project" value="UniProtKB-KW"/>
</dbReference>
<dbReference type="InterPro" id="IPR017441">
    <property type="entry name" value="Protein_kinase_ATP_BS"/>
</dbReference>
<keyword evidence="5 12" id="KW-0418">Kinase</keyword>
<evidence type="ECO:0000256" key="8">
    <source>
        <dbReference type="ARBA" id="ARBA00048679"/>
    </source>
</evidence>
<evidence type="ECO:0000256" key="1">
    <source>
        <dbReference type="ARBA" id="ARBA00012513"/>
    </source>
</evidence>
<evidence type="ECO:0000256" key="5">
    <source>
        <dbReference type="ARBA" id="ARBA00022777"/>
    </source>
</evidence>
<dbReference type="InterPro" id="IPR008271">
    <property type="entry name" value="Ser/Thr_kinase_AS"/>
</dbReference>
<evidence type="ECO:0000256" key="2">
    <source>
        <dbReference type="ARBA" id="ARBA00022527"/>
    </source>
</evidence>
<sequence>MIAPKAQDNTIVGSPDDATAAALNKPRDDAPPAVRFSSAVEEISPPNAPPAISTTSNDAVDNSFTEVAADQLKNITKSMQGLPLQERRMTTFQFEAFSLPPSRVPSREDGSNESTRLPTPNSSSWHSPHSSPRLSAFASPPLTPAGSDPSSAIERKMNRESISTIADPHIITPQASSSHEKSPTTTERKPLPHRPASSEQPIIRSSSADEPQGEHRSHRKGLFGVGPGSVPVSRESSPSRISASHYYSKPMTPSSEPNDPYAKGRRPPPQQHPTRHTIDPRFVFSRKKKHNSPGSSKTNLLQSPRSGEESSTDNTHMHHSHGSMSDLKRFFRKSAHHKKRDSSPAPSMKSVSKSTQNGKSSPQQVPFGDDHGLASKYGKLGKVLGSGAGGSVRLMRRKEDSTVFAVKEFRARHTYETEKEYNKKVTAEFCVGSTLHHGNVIETLDILQEKGRWFEVMEYAPFDLFAIVMTGRMSKEEIRCCFLQILNGVTYLHSMGLAHRDLKLDNVVVSSNGIMKIIDFGSAHVFKYPFETGSVPAKGIVGSDPYLAPEVYDSKEYDAEAVDIWSLAIIFCCMTLRRFPWKIPRMTDNSYKLFAAEPTPGHDPNHLLRPKSTGDIASTVPREFLPDDKTKVHHEHHRPTHHHKRHDSDATTIVPESQTPAQGTAEKKEVIRGPWRILRLLPRESRHIVHRMLDVNPKTRASMEEIVQEPWVADTIICQQLENGEVIPADDHEHVLEPPSSQQSTKT</sequence>
<evidence type="ECO:0000256" key="10">
    <source>
        <dbReference type="SAM" id="MobiDB-lite"/>
    </source>
</evidence>
<dbReference type="PROSITE" id="PS00107">
    <property type="entry name" value="PROTEIN_KINASE_ATP"/>
    <property type="match status" value="1"/>
</dbReference>
<protein>
    <recommendedName>
        <fullName evidence="1">non-specific serine/threonine protein kinase</fullName>
        <ecNumber evidence="1">2.7.11.1</ecNumber>
    </recommendedName>
</protein>
<feature type="compositionally biased region" description="Polar residues" evidence="10">
    <location>
        <begin position="197"/>
        <end position="209"/>
    </location>
</feature>
<feature type="region of interest" description="Disordered" evidence="10">
    <location>
        <begin position="1"/>
        <end position="32"/>
    </location>
</feature>
<dbReference type="PROSITE" id="PS50011">
    <property type="entry name" value="PROTEIN_KINASE_DOM"/>
    <property type="match status" value="1"/>
</dbReference>
<reference evidence="12 13" key="1">
    <citation type="submission" date="2024-01" db="EMBL/GenBank/DDBJ databases">
        <title>Complete genome of Cladobotryum mycophilum ATHUM6906.</title>
        <authorList>
            <person name="Christinaki A.C."/>
            <person name="Myridakis A.I."/>
            <person name="Kouvelis V.N."/>
        </authorList>
    </citation>
    <scope>NUCLEOTIDE SEQUENCE [LARGE SCALE GENOMIC DNA]</scope>
    <source>
        <strain evidence="12 13">ATHUM6906</strain>
    </source>
</reference>
<comment type="catalytic activity">
    <reaction evidence="7">
        <text>L-threonyl-[protein] + ATP = O-phospho-L-threonyl-[protein] + ADP + H(+)</text>
        <dbReference type="Rhea" id="RHEA:46608"/>
        <dbReference type="Rhea" id="RHEA-COMP:11060"/>
        <dbReference type="Rhea" id="RHEA-COMP:11605"/>
        <dbReference type="ChEBI" id="CHEBI:15378"/>
        <dbReference type="ChEBI" id="CHEBI:30013"/>
        <dbReference type="ChEBI" id="CHEBI:30616"/>
        <dbReference type="ChEBI" id="CHEBI:61977"/>
        <dbReference type="ChEBI" id="CHEBI:456216"/>
        <dbReference type="EC" id="2.7.11.1"/>
    </reaction>
</comment>
<proteinExistence type="predicted"/>
<dbReference type="InterPro" id="IPR011009">
    <property type="entry name" value="Kinase-like_dom_sf"/>
</dbReference>
<dbReference type="SUPFAM" id="SSF56112">
    <property type="entry name" value="Protein kinase-like (PK-like)"/>
    <property type="match status" value="1"/>
</dbReference>
<dbReference type="Pfam" id="PF00069">
    <property type="entry name" value="Pkinase"/>
    <property type="match status" value="1"/>
</dbReference>
<evidence type="ECO:0000256" key="7">
    <source>
        <dbReference type="ARBA" id="ARBA00047899"/>
    </source>
</evidence>
<keyword evidence="13" id="KW-1185">Reference proteome</keyword>
<keyword evidence="4 9" id="KW-0547">Nucleotide-binding</keyword>
<dbReference type="PANTHER" id="PTHR24343">
    <property type="entry name" value="SERINE/THREONINE KINASE"/>
    <property type="match status" value="1"/>
</dbReference>
<dbReference type="SMART" id="SM00220">
    <property type="entry name" value="S_TKc"/>
    <property type="match status" value="1"/>
</dbReference>
<dbReference type="PROSITE" id="PS00108">
    <property type="entry name" value="PROTEIN_KINASE_ST"/>
    <property type="match status" value="1"/>
</dbReference>
<dbReference type="PANTHER" id="PTHR24343:SF137">
    <property type="entry name" value="SERINE_THREONINE-PROTEIN KINASE HRK1"/>
    <property type="match status" value="1"/>
</dbReference>
<feature type="compositionally biased region" description="Basic residues" evidence="10">
    <location>
        <begin position="631"/>
        <end position="645"/>
    </location>
</feature>
<evidence type="ECO:0000256" key="4">
    <source>
        <dbReference type="ARBA" id="ARBA00022741"/>
    </source>
</evidence>
<feature type="compositionally biased region" description="Polar residues" evidence="10">
    <location>
        <begin position="650"/>
        <end position="662"/>
    </location>
</feature>
<feature type="region of interest" description="Disordered" evidence="10">
    <location>
        <begin position="93"/>
        <end position="372"/>
    </location>
</feature>
<evidence type="ECO:0000256" key="9">
    <source>
        <dbReference type="PROSITE-ProRule" id="PRU10141"/>
    </source>
</evidence>
<dbReference type="InterPro" id="IPR000719">
    <property type="entry name" value="Prot_kinase_dom"/>
</dbReference>
<feature type="compositionally biased region" description="Low complexity" evidence="10">
    <location>
        <begin position="122"/>
        <end position="132"/>
    </location>
</feature>
<feature type="compositionally biased region" description="Polar residues" evidence="10">
    <location>
        <begin position="112"/>
        <end position="121"/>
    </location>
</feature>
<feature type="compositionally biased region" description="Low complexity" evidence="10">
    <location>
        <begin position="228"/>
        <end position="244"/>
    </location>
</feature>
<dbReference type="Proteomes" id="UP001338125">
    <property type="component" value="Unassembled WGS sequence"/>
</dbReference>
<accession>A0ABR0T2Q9</accession>
<feature type="binding site" evidence="9">
    <location>
        <position position="407"/>
    </location>
    <ligand>
        <name>ATP</name>
        <dbReference type="ChEBI" id="CHEBI:30616"/>
    </ligand>
</feature>
<feature type="compositionally biased region" description="Polar residues" evidence="10">
    <location>
        <begin position="349"/>
        <end position="364"/>
    </location>
</feature>
<keyword evidence="6 9" id="KW-0067">ATP-binding</keyword>
<dbReference type="Gene3D" id="1.10.510.10">
    <property type="entry name" value="Transferase(Phosphotransferase) domain 1"/>
    <property type="match status" value="2"/>
</dbReference>
<feature type="domain" description="Protein kinase" evidence="11">
    <location>
        <begin position="378"/>
        <end position="712"/>
    </location>
</feature>
<evidence type="ECO:0000256" key="6">
    <source>
        <dbReference type="ARBA" id="ARBA00022840"/>
    </source>
</evidence>
<dbReference type="EMBL" id="JAVFKD010000001">
    <property type="protein sequence ID" value="KAK5998703.1"/>
    <property type="molecule type" value="Genomic_DNA"/>
</dbReference>
<keyword evidence="2" id="KW-0723">Serine/threonine-protein kinase</keyword>
<organism evidence="12 13">
    <name type="scientific">Cladobotryum mycophilum</name>
    <dbReference type="NCBI Taxonomy" id="491253"/>
    <lineage>
        <taxon>Eukaryota</taxon>
        <taxon>Fungi</taxon>
        <taxon>Dikarya</taxon>
        <taxon>Ascomycota</taxon>
        <taxon>Pezizomycotina</taxon>
        <taxon>Sordariomycetes</taxon>
        <taxon>Hypocreomycetidae</taxon>
        <taxon>Hypocreales</taxon>
        <taxon>Hypocreaceae</taxon>
        <taxon>Cladobotryum</taxon>
    </lineage>
</organism>
<evidence type="ECO:0000256" key="3">
    <source>
        <dbReference type="ARBA" id="ARBA00022679"/>
    </source>
</evidence>